<evidence type="ECO:0000256" key="1">
    <source>
        <dbReference type="SAM" id="MobiDB-lite"/>
    </source>
</evidence>
<proteinExistence type="predicted"/>
<sequence length="267" mass="30770">MGLCRWRLTVTDVDQSDKNRVYHRHRFYISLLSSSSSAFREQSHRAITDRPRQRRLLARQRHDTAAHRRHRRRRRAVALPQRENKQKSDNEDDDDGDDNDHVQHSAIIPTSHTQRETYPQNRRSGQRERVKTTNNTRKGRRCCGRRGKKSSEATFVHFSLVAFSRSVSPRSACVCVMCAVLGDEFDDDVEEPPQPADDGDACALMMTVPLYARRDMALIEIFRLNDGSSAAGRIPLQKERYLSDSFQSKLWTAFKYGLARAPENLSP</sequence>
<protein>
    <submittedName>
        <fullName evidence="3">BTB domain-containing protein</fullName>
    </submittedName>
</protein>
<keyword evidence="2" id="KW-1185">Reference proteome</keyword>
<feature type="region of interest" description="Disordered" evidence="1">
    <location>
        <begin position="38"/>
        <end position="146"/>
    </location>
</feature>
<feature type="compositionally biased region" description="Basic and acidic residues" evidence="1">
    <location>
        <begin position="41"/>
        <end position="51"/>
    </location>
</feature>
<dbReference type="WBParaSite" id="L893_g20273.t1">
    <property type="protein sequence ID" value="L893_g20273.t1"/>
    <property type="gene ID" value="L893_g20273"/>
</dbReference>
<dbReference type="Proteomes" id="UP000095287">
    <property type="component" value="Unplaced"/>
</dbReference>
<feature type="compositionally biased region" description="Basic residues" evidence="1">
    <location>
        <begin position="137"/>
        <end position="146"/>
    </location>
</feature>
<reference evidence="3" key="1">
    <citation type="submission" date="2016-11" db="UniProtKB">
        <authorList>
            <consortium name="WormBaseParasite"/>
        </authorList>
    </citation>
    <scope>IDENTIFICATION</scope>
</reference>
<evidence type="ECO:0000313" key="2">
    <source>
        <dbReference type="Proteomes" id="UP000095287"/>
    </source>
</evidence>
<evidence type="ECO:0000313" key="3">
    <source>
        <dbReference type="WBParaSite" id="L893_g20273.t1"/>
    </source>
</evidence>
<feature type="compositionally biased region" description="Polar residues" evidence="1">
    <location>
        <begin position="108"/>
        <end position="123"/>
    </location>
</feature>
<accession>A0A1I7YW10</accession>
<feature type="compositionally biased region" description="Basic residues" evidence="1">
    <location>
        <begin position="67"/>
        <end position="76"/>
    </location>
</feature>
<organism evidence="2 3">
    <name type="scientific">Steinernema glaseri</name>
    <dbReference type="NCBI Taxonomy" id="37863"/>
    <lineage>
        <taxon>Eukaryota</taxon>
        <taxon>Metazoa</taxon>
        <taxon>Ecdysozoa</taxon>
        <taxon>Nematoda</taxon>
        <taxon>Chromadorea</taxon>
        <taxon>Rhabditida</taxon>
        <taxon>Tylenchina</taxon>
        <taxon>Panagrolaimomorpha</taxon>
        <taxon>Strongyloidoidea</taxon>
        <taxon>Steinernematidae</taxon>
        <taxon>Steinernema</taxon>
    </lineage>
</organism>
<name>A0A1I7YW10_9BILA</name>
<dbReference type="AlphaFoldDB" id="A0A1I7YW10"/>